<feature type="transmembrane region" description="Helical" evidence="2">
    <location>
        <begin position="67"/>
        <end position="91"/>
    </location>
</feature>
<dbReference type="PANTHER" id="PTHR40465">
    <property type="entry name" value="CHROMOSOME 1, WHOLE GENOME SHOTGUN SEQUENCE"/>
    <property type="match status" value="1"/>
</dbReference>
<accession>A0AAD2Q3D0</accession>
<sequence length="488" mass="54531">MGTSDDDASRVPPSSSPPPPFFCQPFYSDLVSLTPLAFIFIFISFVLLPLLLLVIRMSAPSFELLFAPLLFGVVLNAMLFGVFCVLVYSYFHLHKAERGWVRYLVYYLVVMEVINTMCDIGLIYEPLISLHDNPQVTVRSPKLLAADPVVTASPETFPLPRMLRGRQTLISTPTQLFMAWRIKLITKSKALGACVAFLAFLSLTGGVSSSIGVAQSPDFSDFQHHQVPLTLWLTSTAFADLFITTFLVNFLWKHQTGFHTRTDSVADKIISFTVQTGLLTSFAAIADVTLFLIVPHTTLMFIWDFSLSKMYSICLLAALNARHEWNILLDRPRPQDLRDDKSGIIKIRKVVGPSVLIPPRALSPDARAHRTTSKACSCTNQRTSLSPRRYRVLAQRRRRAAPPSSRIRGPRSSLTRRAPTRTVPRRRRHHLHALGREIRTHDRARKLEGGAVILGALATTDGCRLCHRAARGRSHRRIRALGGLSLGG</sequence>
<evidence type="ECO:0000313" key="4">
    <source>
        <dbReference type="EMBL" id="CAK5271658.1"/>
    </source>
</evidence>
<dbReference type="EMBL" id="CAVNYO010000174">
    <property type="protein sequence ID" value="CAK5271658.1"/>
    <property type="molecule type" value="Genomic_DNA"/>
</dbReference>
<feature type="compositionally biased region" description="Low complexity" evidence="1">
    <location>
        <begin position="401"/>
        <end position="422"/>
    </location>
</feature>
<dbReference type="Proteomes" id="UP001295794">
    <property type="component" value="Unassembled WGS sequence"/>
</dbReference>
<comment type="caution">
    <text evidence="4">The sequence shown here is derived from an EMBL/GenBank/DDBJ whole genome shotgun (WGS) entry which is preliminary data.</text>
</comment>
<feature type="transmembrane region" description="Helical" evidence="2">
    <location>
        <begin position="36"/>
        <end position="55"/>
    </location>
</feature>
<protein>
    <recommendedName>
        <fullName evidence="3">DUF6534 domain-containing protein</fullName>
    </recommendedName>
</protein>
<name>A0AAD2Q3D0_9AGAR</name>
<evidence type="ECO:0000259" key="3">
    <source>
        <dbReference type="Pfam" id="PF20152"/>
    </source>
</evidence>
<feature type="domain" description="DUF6534" evidence="3">
    <location>
        <begin position="237"/>
        <end position="323"/>
    </location>
</feature>
<feature type="transmembrane region" description="Helical" evidence="2">
    <location>
        <begin position="231"/>
        <end position="252"/>
    </location>
</feature>
<dbReference type="PANTHER" id="PTHR40465:SF1">
    <property type="entry name" value="DUF6534 DOMAIN-CONTAINING PROTEIN"/>
    <property type="match status" value="1"/>
</dbReference>
<organism evidence="4 5">
    <name type="scientific">Mycena citricolor</name>
    <dbReference type="NCBI Taxonomy" id="2018698"/>
    <lineage>
        <taxon>Eukaryota</taxon>
        <taxon>Fungi</taxon>
        <taxon>Dikarya</taxon>
        <taxon>Basidiomycota</taxon>
        <taxon>Agaricomycotina</taxon>
        <taxon>Agaricomycetes</taxon>
        <taxon>Agaricomycetidae</taxon>
        <taxon>Agaricales</taxon>
        <taxon>Marasmiineae</taxon>
        <taxon>Mycenaceae</taxon>
        <taxon>Mycena</taxon>
    </lineage>
</organism>
<feature type="region of interest" description="Disordered" evidence="1">
    <location>
        <begin position="396"/>
        <end position="424"/>
    </location>
</feature>
<feature type="transmembrane region" description="Helical" evidence="2">
    <location>
        <begin position="190"/>
        <end position="211"/>
    </location>
</feature>
<evidence type="ECO:0000313" key="5">
    <source>
        <dbReference type="Proteomes" id="UP001295794"/>
    </source>
</evidence>
<keyword evidence="2" id="KW-1133">Transmembrane helix</keyword>
<evidence type="ECO:0000256" key="2">
    <source>
        <dbReference type="SAM" id="Phobius"/>
    </source>
</evidence>
<dbReference type="InterPro" id="IPR045339">
    <property type="entry name" value="DUF6534"/>
</dbReference>
<evidence type="ECO:0000256" key="1">
    <source>
        <dbReference type="SAM" id="MobiDB-lite"/>
    </source>
</evidence>
<feature type="transmembrane region" description="Helical" evidence="2">
    <location>
        <begin position="272"/>
        <end position="294"/>
    </location>
</feature>
<keyword evidence="2" id="KW-0472">Membrane</keyword>
<proteinExistence type="predicted"/>
<keyword evidence="2" id="KW-0812">Transmembrane</keyword>
<gene>
    <name evidence="4" type="ORF">MYCIT1_LOCUS16873</name>
</gene>
<dbReference type="AlphaFoldDB" id="A0AAD2Q3D0"/>
<keyword evidence="5" id="KW-1185">Reference proteome</keyword>
<reference evidence="4" key="1">
    <citation type="submission" date="2023-11" db="EMBL/GenBank/DDBJ databases">
        <authorList>
            <person name="De Vega J J."/>
            <person name="De Vega J J."/>
        </authorList>
    </citation>
    <scope>NUCLEOTIDE SEQUENCE</scope>
</reference>
<dbReference type="Pfam" id="PF20152">
    <property type="entry name" value="DUF6534"/>
    <property type="match status" value="1"/>
</dbReference>